<gene>
    <name evidence="2" type="ORF">SAMN05443668_101663</name>
</gene>
<organism evidence="2 3">
    <name type="scientific">Cryptosporangium aurantiacum</name>
    <dbReference type="NCBI Taxonomy" id="134849"/>
    <lineage>
        <taxon>Bacteria</taxon>
        <taxon>Bacillati</taxon>
        <taxon>Actinomycetota</taxon>
        <taxon>Actinomycetes</taxon>
        <taxon>Cryptosporangiales</taxon>
        <taxon>Cryptosporangiaceae</taxon>
        <taxon>Cryptosporangium</taxon>
    </lineage>
</organism>
<dbReference type="GO" id="GO:0005886">
    <property type="term" value="C:plasma membrane"/>
    <property type="evidence" value="ECO:0007669"/>
    <property type="project" value="InterPro"/>
</dbReference>
<sequence>MSTENAVGLIASVLLIGYLLVALVRPEKF</sequence>
<evidence type="ECO:0000313" key="3">
    <source>
        <dbReference type="Proteomes" id="UP000184440"/>
    </source>
</evidence>
<proteinExistence type="predicted"/>
<dbReference type="STRING" id="134849.SAMN05443668_101663"/>
<dbReference type="EMBL" id="FRCS01000001">
    <property type="protein sequence ID" value="SHM47070.1"/>
    <property type="molecule type" value="Genomic_DNA"/>
</dbReference>
<dbReference type="InterPro" id="IPR011726">
    <property type="entry name" value="KdpF"/>
</dbReference>
<feature type="transmembrane region" description="Helical" evidence="1">
    <location>
        <begin position="6"/>
        <end position="24"/>
    </location>
</feature>
<dbReference type="AlphaFoldDB" id="A0A1M7J1X6"/>
<keyword evidence="1" id="KW-1133">Transmembrane helix</keyword>
<keyword evidence="1" id="KW-0472">Membrane</keyword>
<dbReference type="RefSeq" id="WP_073251234.1">
    <property type="nucleotide sequence ID" value="NZ_FRCS01000001.1"/>
</dbReference>
<evidence type="ECO:0000256" key="1">
    <source>
        <dbReference type="SAM" id="Phobius"/>
    </source>
</evidence>
<dbReference type="Proteomes" id="UP000184440">
    <property type="component" value="Unassembled WGS sequence"/>
</dbReference>
<dbReference type="NCBIfam" id="TIGR02115">
    <property type="entry name" value="potass_kdpF"/>
    <property type="match status" value="1"/>
</dbReference>
<protein>
    <submittedName>
        <fullName evidence="2">K+-transporting ATPase, KdpF subunit</fullName>
    </submittedName>
</protein>
<keyword evidence="1" id="KW-0812">Transmembrane</keyword>
<reference evidence="2 3" key="1">
    <citation type="submission" date="2016-11" db="EMBL/GenBank/DDBJ databases">
        <authorList>
            <person name="Jaros S."/>
            <person name="Januszkiewicz K."/>
            <person name="Wedrychowicz H."/>
        </authorList>
    </citation>
    <scope>NUCLEOTIDE SEQUENCE [LARGE SCALE GENOMIC DNA]</scope>
    <source>
        <strain evidence="2 3">DSM 46144</strain>
    </source>
</reference>
<dbReference type="Pfam" id="PF09604">
    <property type="entry name" value="Potass_KdpF"/>
    <property type="match status" value="1"/>
</dbReference>
<keyword evidence="3" id="KW-1185">Reference proteome</keyword>
<dbReference type="GO" id="GO:0008556">
    <property type="term" value="F:P-type potassium transmembrane transporter activity"/>
    <property type="evidence" value="ECO:0007669"/>
    <property type="project" value="InterPro"/>
</dbReference>
<name>A0A1M7J1X6_9ACTN</name>
<accession>A0A1M7J1X6</accession>
<evidence type="ECO:0000313" key="2">
    <source>
        <dbReference type="EMBL" id="SHM47070.1"/>
    </source>
</evidence>